<dbReference type="InterPro" id="IPR048367">
    <property type="entry name" value="TNP-like_RNaseH_C"/>
</dbReference>
<dbReference type="Pfam" id="PF21789">
    <property type="entry name" value="TNP-like_RNaseH_C"/>
    <property type="match status" value="1"/>
</dbReference>
<dbReference type="OMA" id="LIHESEF"/>
<dbReference type="AlphaFoldDB" id="A0A9J6G074"/>
<protein>
    <submittedName>
        <fullName evidence="3">Uncharacterized protein</fullName>
    </submittedName>
</protein>
<reference evidence="3 4" key="1">
    <citation type="journal article" date="2020" name="Cell">
        <title>Large-Scale Comparative Analyses of Tick Genomes Elucidate Their Genetic Diversity and Vector Capacities.</title>
        <authorList>
            <consortium name="Tick Genome and Microbiome Consortium (TIGMIC)"/>
            <person name="Jia N."/>
            <person name="Wang J."/>
            <person name="Shi W."/>
            <person name="Du L."/>
            <person name="Sun Y."/>
            <person name="Zhan W."/>
            <person name="Jiang J.F."/>
            <person name="Wang Q."/>
            <person name="Zhang B."/>
            <person name="Ji P."/>
            <person name="Bell-Sakyi L."/>
            <person name="Cui X.M."/>
            <person name="Yuan T.T."/>
            <person name="Jiang B.G."/>
            <person name="Yang W.F."/>
            <person name="Lam T.T."/>
            <person name="Chang Q.C."/>
            <person name="Ding S.J."/>
            <person name="Wang X.J."/>
            <person name="Zhu J.G."/>
            <person name="Ruan X.D."/>
            <person name="Zhao L."/>
            <person name="Wei J.T."/>
            <person name="Ye R.Z."/>
            <person name="Que T.C."/>
            <person name="Du C.H."/>
            <person name="Zhou Y.H."/>
            <person name="Cheng J.X."/>
            <person name="Dai P.F."/>
            <person name="Guo W.B."/>
            <person name="Han X.H."/>
            <person name="Huang E.J."/>
            <person name="Li L.F."/>
            <person name="Wei W."/>
            <person name="Gao Y.C."/>
            <person name="Liu J.Z."/>
            <person name="Shao H.Z."/>
            <person name="Wang X."/>
            <person name="Wang C.C."/>
            <person name="Yang T.C."/>
            <person name="Huo Q.B."/>
            <person name="Li W."/>
            <person name="Chen H.Y."/>
            <person name="Chen S.E."/>
            <person name="Zhou L.G."/>
            <person name="Ni X.B."/>
            <person name="Tian J.H."/>
            <person name="Sheng Y."/>
            <person name="Liu T."/>
            <person name="Pan Y.S."/>
            <person name="Xia L.Y."/>
            <person name="Li J."/>
            <person name="Zhao F."/>
            <person name="Cao W.C."/>
        </authorList>
    </citation>
    <scope>NUCLEOTIDE SEQUENCE [LARGE SCALE GENOMIC DNA]</scope>
    <source>
        <strain evidence="3">HaeL-2018</strain>
    </source>
</reference>
<sequence length="427" mass="47394">MKSPRLYEHVQREGILMLPSRSCLKVYMHRYKSGFGFNSAILAGIARKTKSMDQFKRHGSLIVDEMKLSECLNVGAGGKVSGLVDLGKFTPESDKHVPCDHGLVIMFQPVAGSWHQILGVFASRGNVKAAFLSKILLEAVLAAEKAGLKVDYITADGASWNRSMWHFFGISASPASIKPCVLHPVEKGRSLFFISDFSHLVKCIRNGLLSGTYASTAEGLRVSLQATLDLLKYRHDKCGFTYLLTYRLSQDCLEKLFGIIRQFSGCNDHPTAAQFLLTVNCLSFYDLVKAPPSGNCEGGELTFLLSSEDAARELDTLLDNGKIDEASDVLKKSATLPDHDYPEKMSDSRLVYYMAGYVTRKTVLKNACKDCFDEFLVSADQADEQLATFTKFCDNGGLLYLSEKLFSFVVALEATFSIWFSYNDLQE</sequence>
<evidence type="ECO:0000313" key="3">
    <source>
        <dbReference type="EMBL" id="KAH9368471.1"/>
    </source>
</evidence>
<accession>A0A9J6G074</accession>
<dbReference type="OrthoDB" id="5972980at2759"/>
<evidence type="ECO:0000259" key="1">
    <source>
        <dbReference type="Pfam" id="PF21787"/>
    </source>
</evidence>
<dbReference type="Proteomes" id="UP000821853">
    <property type="component" value="Chromosome 2"/>
</dbReference>
<dbReference type="VEuPathDB" id="VectorBase:HLOH_046204"/>
<feature type="domain" description="Transposable element P transposase-like RNase H" evidence="1">
    <location>
        <begin position="36"/>
        <end position="169"/>
    </location>
</feature>
<dbReference type="PANTHER" id="PTHR47577:SF2">
    <property type="entry name" value="THAP DOMAIN CONTAINING 9"/>
    <property type="match status" value="1"/>
</dbReference>
<gene>
    <name evidence="3" type="ORF">HPB48_012599</name>
</gene>
<keyword evidence="4" id="KW-1185">Reference proteome</keyword>
<evidence type="ECO:0000259" key="2">
    <source>
        <dbReference type="Pfam" id="PF21789"/>
    </source>
</evidence>
<organism evidence="3 4">
    <name type="scientific">Haemaphysalis longicornis</name>
    <name type="common">Bush tick</name>
    <dbReference type="NCBI Taxonomy" id="44386"/>
    <lineage>
        <taxon>Eukaryota</taxon>
        <taxon>Metazoa</taxon>
        <taxon>Ecdysozoa</taxon>
        <taxon>Arthropoda</taxon>
        <taxon>Chelicerata</taxon>
        <taxon>Arachnida</taxon>
        <taxon>Acari</taxon>
        <taxon>Parasitiformes</taxon>
        <taxon>Ixodida</taxon>
        <taxon>Ixodoidea</taxon>
        <taxon>Ixodidae</taxon>
        <taxon>Haemaphysalinae</taxon>
        <taxon>Haemaphysalis</taxon>
    </lineage>
</organism>
<evidence type="ECO:0000313" key="4">
    <source>
        <dbReference type="Proteomes" id="UP000821853"/>
    </source>
</evidence>
<comment type="caution">
    <text evidence="3">The sequence shown here is derived from an EMBL/GenBank/DDBJ whole genome shotgun (WGS) entry which is preliminary data.</text>
</comment>
<dbReference type="PANTHER" id="PTHR47577">
    <property type="entry name" value="THAP DOMAIN-CONTAINING PROTEIN 6"/>
    <property type="match status" value="1"/>
</dbReference>
<dbReference type="Pfam" id="PF21787">
    <property type="entry name" value="TNP-like_RNaseH_N"/>
    <property type="match status" value="1"/>
</dbReference>
<feature type="domain" description="Transposable element P transposase-like RNase H C-terminal" evidence="2">
    <location>
        <begin position="246"/>
        <end position="275"/>
    </location>
</feature>
<name>A0A9J6G074_HAELO</name>
<dbReference type="InterPro" id="IPR048365">
    <property type="entry name" value="TNP-like_RNaseH_N"/>
</dbReference>
<dbReference type="EMBL" id="JABSTR010000004">
    <property type="protein sequence ID" value="KAH9368471.1"/>
    <property type="molecule type" value="Genomic_DNA"/>
</dbReference>
<proteinExistence type="predicted"/>